<keyword evidence="2" id="KW-1185">Reference proteome</keyword>
<evidence type="ECO:0008006" key="3">
    <source>
        <dbReference type="Google" id="ProtNLM"/>
    </source>
</evidence>
<evidence type="ECO:0000313" key="1">
    <source>
        <dbReference type="EMBL" id="KAJ2932836.1"/>
    </source>
</evidence>
<comment type="caution">
    <text evidence="1">The sequence shown here is derived from an EMBL/GenBank/DDBJ whole genome shotgun (WGS) entry which is preliminary data.</text>
</comment>
<proteinExistence type="predicted"/>
<protein>
    <recommendedName>
        <fullName evidence="3">SNF2 N-terminal domain-containing protein</fullName>
    </recommendedName>
</protein>
<dbReference type="EMBL" id="JANBPK010000758">
    <property type="protein sequence ID" value="KAJ2932836.1"/>
    <property type="molecule type" value="Genomic_DNA"/>
</dbReference>
<gene>
    <name evidence="1" type="ORF">H1R20_g4265</name>
</gene>
<sequence length="454" mass="50275">MPSHTPASALVKLYFALRGAPWNFMRWQEITNIHHGLNPKKDKHLPPPLTREEVSSILSYFNQYDALGTEDAKIKFASKAKKKGKDTVPGRGFWTTWVNKHYSTKWKINGRIAKIFSLLGIHPEQIMAATGECTPPSSASYLPVALDIIGREIFGPEALDSHQMLLTRLWEPALILAQRTWFLETKSIGPRRAKVEKMKQKAETLLSELDQGNVTIRGINQAIRAVANFEKAVTALFTEDHAATLDAFKALLERFIPEDFSKSKSGARRVQKMSAKRKVTTESLSKLATPEEVSQLLEMYDQFFGAESDSNEELDAEEHQFVSFGEPVQGADPGVEIEAKMSASDLAANLGFQNGMPFLFNTKRLSSGGTAWSQEFEDACNSKPDALEPFSLQWHQLAGVHAALRKVLSPTSNPHHCTGILFADDVGLGKTIQASAIMASLSGLSVHISKRVDK</sequence>
<dbReference type="InterPro" id="IPR027417">
    <property type="entry name" value="P-loop_NTPase"/>
</dbReference>
<dbReference type="InterPro" id="IPR038718">
    <property type="entry name" value="SNF2-like_sf"/>
</dbReference>
<name>A0A9W8JDG4_9AGAR</name>
<organism evidence="1 2">
    <name type="scientific">Candolleomyces eurysporus</name>
    <dbReference type="NCBI Taxonomy" id="2828524"/>
    <lineage>
        <taxon>Eukaryota</taxon>
        <taxon>Fungi</taxon>
        <taxon>Dikarya</taxon>
        <taxon>Basidiomycota</taxon>
        <taxon>Agaricomycotina</taxon>
        <taxon>Agaricomycetes</taxon>
        <taxon>Agaricomycetidae</taxon>
        <taxon>Agaricales</taxon>
        <taxon>Agaricineae</taxon>
        <taxon>Psathyrellaceae</taxon>
        <taxon>Candolleomyces</taxon>
    </lineage>
</organism>
<dbReference type="OrthoDB" id="3270319at2759"/>
<reference evidence="1" key="1">
    <citation type="submission" date="2022-06" db="EMBL/GenBank/DDBJ databases">
        <title>Genome Sequence of Candolleomyces eurysporus.</title>
        <authorList>
            <person name="Buettner E."/>
        </authorList>
    </citation>
    <scope>NUCLEOTIDE SEQUENCE</scope>
    <source>
        <strain evidence="1">VTCC 930004</strain>
    </source>
</reference>
<dbReference type="AlphaFoldDB" id="A0A9W8JDG4"/>
<accession>A0A9W8JDG4</accession>
<dbReference type="Gene3D" id="3.40.50.10810">
    <property type="entry name" value="Tandem AAA-ATPase domain"/>
    <property type="match status" value="1"/>
</dbReference>
<evidence type="ECO:0000313" key="2">
    <source>
        <dbReference type="Proteomes" id="UP001140091"/>
    </source>
</evidence>
<dbReference type="SUPFAM" id="SSF52540">
    <property type="entry name" value="P-loop containing nucleoside triphosphate hydrolases"/>
    <property type="match status" value="1"/>
</dbReference>
<feature type="non-terminal residue" evidence="1">
    <location>
        <position position="454"/>
    </location>
</feature>
<dbReference type="Proteomes" id="UP001140091">
    <property type="component" value="Unassembled WGS sequence"/>
</dbReference>